<dbReference type="Proteomes" id="UP001629432">
    <property type="component" value="Unassembled WGS sequence"/>
</dbReference>
<accession>A0ABW9E0L2</accession>
<name>A0ABW9E0L2_9BURK</name>
<evidence type="ECO:0000313" key="2">
    <source>
        <dbReference type="Proteomes" id="UP001629432"/>
    </source>
</evidence>
<reference evidence="1 2" key="1">
    <citation type="journal article" date="2024" name="Chem. Sci.">
        <title>Discovery of megapolipeptins by genome mining of a Burkholderiales bacteria collection.</title>
        <authorList>
            <person name="Paulo B.S."/>
            <person name="Recchia M.J.J."/>
            <person name="Lee S."/>
            <person name="Fergusson C.H."/>
            <person name="Romanowski S.B."/>
            <person name="Hernandez A."/>
            <person name="Krull N."/>
            <person name="Liu D.Y."/>
            <person name="Cavanagh H."/>
            <person name="Bos A."/>
            <person name="Gray C.A."/>
            <person name="Murphy B.T."/>
            <person name="Linington R.G."/>
            <person name="Eustaquio A.S."/>
        </authorList>
    </citation>
    <scope>NUCLEOTIDE SEQUENCE [LARGE SCALE GENOMIC DNA]</scope>
    <source>
        <strain evidence="1 2">RL17-338-BIC-A</strain>
    </source>
</reference>
<evidence type="ECO:0000313" key="1">
    <source>
        <dbReference type="EMBL" id="MFM0641158.1"/>
    </source>
</evidence>
<dbReference type="EMBL" id="JAQQCF010000036">
    <property type="protein sequence ID" value="MFM0641158.1"/>
    <property type="molecule type" value="Genomic_DNA"/>
</dbReference>
<organism evidence="1 2">
    <name type="scientific">Paraburkholderia metrosideri</name>
    <dbReference type="NCBI Taxonomy" id="580937"/>
    <lineage>
        <taxon>Bacteria</taxon>
        <taxon>Pseudomonadati</taxon>
        <taxon>Pseudomonadota</taxon>
        <taxon>Betaproteobacteria</taxon>
        <taxon>Burkholderiales</taxon>
        <taxon>Burkholderiaceae</taxon>
        <taxon>Paraburkholderia</taxon>
    </lineage>
</organism>
<sequence length="446" mass="49860">MAPTVSPPPLSRSSLGFDLPDIRAAQLPGMTSVNVRDLFPDIPEPLQGPGDSVAGVRKAAEIALEQIDMSCIGPSETVNLLCSEHGFAMNGGEAYAELIRTIKDVVEQRTGNRKIRLGFGCALNSIEALEVLPRFGLEEYFGGRTVHFGPYDKGVPIETEIGTLYGVGRAFKADKIIHVHYDDPREVHFHRLNGRALKAFAMSYARLETRSVFHNHFPSVSANLVPRMIYESPFIRDKWAFAAMLTSSPAGITGAMADNDLIRLDKRVNSRLLRLYGKMVRLFDVIEDCIVVMDGHRWIHYCHAGGLTSCNLFFGPTEHLDLDFRQPRRGTNRAVRAIVINYMWKYLGTISGIPTITTSPSVTAFFRSTDPRKVYHYANDLPEAMDKAREIAQTDKVMIFDGSYGAINCSPSMAEFLRQRAPEISREVDEVLLPKWLKQRGLPLDE</sequence>
<keyword evidence="2" id="KW-1185">Reference proteome</keyword>
<protein>
    <submittedName>
        <fullName evidence="1">Uncharacterized protein</fullName>
    </submittedName>
</protein>
<comment type="caution">
    <text evidence="1">The sequence shown here is derived from an EMBL/GenBank/DDBJ whole genome shotgun (WGS) entry which is preliminary data.</text>
</comment>
<dbReference type="RefSeq" id="WP_408339745.1">
    <property type="nucleotide sequence ID" value="NZ_JAQQCF010000036.1"/>
</dbReference>
<gene>
    <name evidence="1" type="ORF">PQQ63_31120</name>
</gene>
<proteinExistence type="predicted"/>